<feature type="region of interest" description="Disordered" evidence="1">
    <location>
        <begin position="190"/>
        <end position="209"/>
    </location>
</feature>
<feature type="compositionally biased region" description="Basic residues" evidence="1">
    <location>
        <begin position="190"/>
        <end position="200"/>
    </location>
</feature>
<feature type="compositionally biased region" description="Low complexity" evidence="1">
    <location>
        <begin position="227"/>
        <end position="236"/>
    </location>
</feature>
<reference evidence="2" key="1">
    <citation type="submission" date="2019-08" db="EMBL/GenBank/DDBJ databases">
        <authorList>
            <person name="Kucharzyk K."/>
            <person name="Murdoch R.W."/>
            <person name="Higgins S."/>
            <person name="Loffler F."/>
        </authorList>
    </citation>
    <scope>NUCLEOTIDE SEQUENCE</scope>
</reference>
<dbReference type="AlphaFoldDB" id="A0A645EK56"/>
<organism evidence="2">
    <name type="scientific">bioreactor metagenome</name>
    <dbReference type="NCBI Taxonomy" id="1076179"/>
    <lineage>
        <taxon>unclassified sequences</taxon>
        <taxon>metagenomes</taxon>
        <taxon>ecological metagenomes</taxon>
    </lineage>
</organism>
<dbReference type="EMBL" id="VSSQ01047516">
    <property type="protein sequence ID" value="MPN01519.1"/>
    <property type="molecule type" value="Genomic_DNA"/>
</dbReference>
<gene>
    <name evidence="2" type="ORF">SDC9_148728</name>
</gene>
<protein>
    <submittedName>
        <fullName evidence="2">Uncharacterized protein</fullName>
    </submittedName>
</protein>
<evidence type="ECO:0000256" key="1">
    <source>
        <dbReference type="SAM" id="MobiDB-lite"/>
    </source>
</evidence>
<proteinExistence type="predicted"/>
<comment type="caution">
    <text evidence="2">The sequence shown here is derived from an EMBL/GenBank/DDBJ whole genome shotgun (WGS) entry which is preliminary data.</text>
</comment>
<evidence type="ECO:0000313" key="2">
    <source>
        <dbReference type="EMBL" id="MPN01519.1"/>
    </source>
</evidence>
<feature type="region of interest" description="Disordered" evidence="1">
    <location>
        <begin position="215"/>
        <end position="246"/>
    </location>
</feature>
<name>A0A645EK56_9ZZZZ</name>
<sequence>MFRRRNRAVGGTEVGEDADGQQVLARFYRVGDIEFAGREVAEVTADLLAVDEHQPVIADDAEAEQDALPGDLLRREFERFAVEAFHIRFAVKVDFGILPVPVARDGDGVPAGIVESGRLVPLVQVDAVGERLRGPDRRQDLPVVAVQGACDGETPRFHAVRRRLLFGNGGRTVGDLRAEFGVEWRNLRRRKERQGKTKSAKRGDEFHGRPFISCKSSGTDWWHSRRSGPGRCSSSWSRRDRRKTGC</sequence>
<accession>A0A645EK56</accession>